<dbReference type="GO" id="GO:0016020">
    <property type="term" value="C:membrane"/>
    <property type="evidence" value="ECO:0007669"/>
    <property type="project" value="InterPro"/>
</dbReference>
<dbReference type="CDD" id="cd11304">
    <property type="entry name" value="Cadherin_repeat"/>
    <property type="match status" value="1"/>
</dbReference>
<dbReference type="AlphaFoldDB" id="A0A7R9IEN2"/>
<dbReference type="SUPFAM" id="SSF49313">
    <property type="entry name" value="Cadherin-like"/>
    <property type="match status" value="1"/>
</dbReference>
<evidence type="ECO:0000259" key="1">
    <source>
        <dbReference type="Pfam" id="PF00028"/>
    </source>
</evidence>
<evidence type="ECO:0000313" key="2">
    <source>
        <dbReference type="EMBL" id="CAD7456941.1"/>
    </source>
</evidence>
<organism evidence="2">
    <name type="scientific">Timema tahoe</name>
    <dbReference type="NCBI Taxonomy" id="61484"/>
    <lineage>
        <taxon>Eukaryota</taxon>
        <taxon>Metazoa</taxon>
        <taxon>Ecdysozoa</taxon>
        <taxon>Arthropoda</taxon>
        <taxon>Hexapoda</taxon>
        <taxon>Insecta</taxon>
        <taxon>Pterygota</taxon>
        <taxon>Neoptera</taxon>
        <taxon>Polyneoptera</taxon>
        <taxon>Phasmatodea</taxon>
        <taxon>Timematodea</taxon>
        <taxon>Timematoidea</taxon>
        <taxon>Timematidae</taxon>
        <taxon>Timema</taxon>
    </lineage>
</organism>
<name>A0A7R9IEN2_9NEOP</name>
<sequence length="91" mass="10061">MVRMTAVYRRRYSASTIRYKITGGNFGDVFDVKETTGAIFVSGPLDYETRKKPRMDSDGPDLLALGRVAIPVLVGKPLVLKGTQVRAERSV</sequence>
<accession>A0A7R9IEN2</accession>
<dbReference type="Pfam" id="PF00028">
    <property type="entry name" value="Cadherin"/>
    <property type="match status" value="1"/>
</dbReference>
<dbReference type="InterPro" id="IPR015919">
    <property type="entry name" value="Cadherin-like_sf"/>
</dbReference>
<dbReference type="InterPro" id="IPR002126">
    <property type="entry name" value="Cadherin-like_dom"/>
</dbReference>
<feature type="domain" description="Cadherin" evidence="1">
    <location>
        <begin position="3"/>
        <end position="51"/>
    </location>
</feature>
<gene>
    <name evidence="2" type="ORF">TTEB3V08_LOCUS4953</name>
</gene>
<dbReference type="EMBL" id="OE001499">
    <property type="protein sequence ID" value="CAD7456941.1"/>
    <property type="molecule type" value="Genomic_DNA"/>
</dbReference>
<dbReference type="GO" id="GO:0007156">
    <property type="term" value="P:homophilic cell adhesion via plasma membrane adhesion molecules"/>
    <property type="evidence" value="ECO:0007669"/>
    <property type="project" value="InterPro"/>
</dbReference>
<dbReference type="GO" id="GO:0005509">
    <property type="term" value="F:calcium ion binding"/>
    <property type="evidence" value="ECO:0007669"/>
    <property type="project" value="InterPro"/>
</dbReference>
<reference evidence="2" key="1">
    <citation type="submission" date="2020-11" db="EMBL/GenBank/DDBJ databases">
        <authorList>
            <person name="Tran Van P."/>
        </authorList>
    </citation>
    <scope>NUCLEOTIDE SEQUENCE</scope>
</reference>
<proteinExistence type="predicted"/>
<protein>
    <recommendedName>
        <fullName evidence="1">Cadherin domain-containing protein</fullName>
    </recommendedName>
</protein>
<dbReference type="Gene3D" id="2.60.40.60">
    <property type="entry name" value="Cadherins"/>
    <property type="match status" value="1"/>
</dbReference>